<dbReference type="InterPro" id="IPR027417">
    <property type="entry name" value="P-loop_NTPase"/>
</dbReference>
<dbReference type="Pfam" id="PF00005">
    <property type="entry name" value="ABC_tran"/>
    <property type="match status" value="1"/>
</dbReference>
<evidence type="ECO:0000256" key="4">
    <source>
        <dbReference type="ARBA" id="ARBA00022741"/>
    </source>
</evidence>
<dbReference type="RefSeq" id="WP_089881332.1">
    <property type="nucleotide sequence ID" value="NZ_FOYS01000004.1"/>
</dbReference>
<dbReference type="InterPro" id="IPR015855">
    <property type="entry name" value="ABC_transpr_MalK-like"/>
</dbReference>
<comment type="catalytic activity">
    <reaction evidence="8">
        <text>D-xylose(out) + ATP + H2O = D-xylose(in) + ADP + phosphate + H(+)</text>
        <dbReference type="Rhea" id="RHEA:29899"/>
        <dbReference type="ChEBI" id="CHEBI:15377"/>
        <dbReference type="ChEBI" id="CHEBI:15378"/>
        <dbReference type="ChEBI" id="CHEBI:30616"/>
        <dbReference type="ChEBI" id="CHEBI:43474"/>
        <dbReference type="ChEBI" id="CHEBI:53455"/>
        <dbReference type="ChEBI" id="CHEBI:456216"/>
        <dbReference type="EC" id="7.5.2.13"/>
    </reaction>
    <physiologicalReaction direction="left-to-right" evidence="8">
        <dbReference type="Rhea" id="RHEA:29900"/>
    </physiologicalReaction>
</comment>
<evidence type="ECO:0000256" key="1">
    <source>
        <dbReference type="ARBA" id="ARBA00004202"/>
    </source>
</evidence>
<dbReference type="PANTHER" id="PTHR43875">
    <property type="entry name" value="MALTODEXTRIN IMPORT ATP-BINDING PROTEIN MSMX"/>
    <property type="match status" value="1"/>
</dbReference>
<dbReference type="InterPro" id="IPR008995">
    <property type="entry name" value="Mo/tungstate-bd_C_term_dom"/>
</dbReference>
<name>A0A1I6HUQ1_9EURY</name>
<dbReference type="OrthoDB" id="18368at2157"/>
<comment type="function">
    <text evidence="10">Part of the ABC transporter complex XacGHIJK involved in the uptake of xylose and arabinose. Responsible for energy coupling to the transport system.</text>
</comment>
<dbReference type="NCBIfam" id="NF008653">
    <property type="entry name" value="PRK11650.1"/>
    <property type="match status" value="1"/>
</dbReference>
<dbReference type="CDD" id="cd03301">
    <property type="entry name" value="ABC_MalK_N"/>
    <property type="match status" value="1"/>
</dbReference>
<dbReference type="SUPFAM" id="SSF50331">
    <property type="entry name" value="MOP-like"/>
    <property type="match status" value="1"/>
</dbReference>
<evidence type="ECO:0000259" key="14">
    <source>
        <dbReference type="PROSITE" id="PS50893"/>
    </source>
</evidence>
<comment type="similarity">
    <text evidence="11">Belongs to the ABC transporter superfamily. Carbohydrate uptake transporter-1 (CUT1) (TC 3.A.1.1) family.</text>
</comment>
<evidence type="ECO:0000256" key="5">
    <source>
        <dbReference type="ARBA" id="ARBA00022840"/>
    </source>
</evidence>
<dbReference type="Proteomes" id="UP000243250">
    <property type="component" value="Unassembled WGS sequence"/>
</dbReference>
<comment type="catalytic activity">
    <reaction evidence="9">
        <text>L-arabinose(out) + ATP + H2O = L-arabinose(in) + ADP + phosphate + H(+)</text>
        <dbReference type="Rhea" id="RHEA:30007"/>
        <dbReference type="ChEBI" id="CHEBI:15377"/>
        <dbReference type="ChEBI" id="CHEBI:15378"/>
        <dbReference type="ChEBI" id="CHEBI:17535"/>
        <dbReference type="ChEBI" id="CHEBI:30616"/>
        <dbReference type="ChEBI" id="CHEBI:43474"/>
        <dbReference type="ChEBI" id="CHEBI:456216"/>
        <dbReference type="EC" id="7.5.2.13"/>
    </reaction>
    <physiologicalReaction direction="left-to-right" evidence="9">
        <dbReference type="Rhea" id="RHEA:30008"/>
    </physiologicalReaction>
</comment>
<evidence type="ECO:0000256" key="10">
    <source>
        <dbReference type="ARBA" id="ARBA00053454"/>
    </source>
</evidence>
<keyword evidence="15" id="KW-0762">Sugar transport</keyword>
<keyword evidence="4" id="KW-0547">Nucleotide-binding</keyword>
<dbReference type="InterPro" id="IPR017871">
    <property type="entry name" value="ABC_transporter-like_CS"/>
</dbReference>
<keyword evidence="7" id="KW-0472">Membrane</keyword>
<evidence type="ECO:0000256" key="6">
    <source>
        <dbReference type="ARBA" id="ARBA00022967"/>
    </source>
</evidence>
<dbReference type="PANTHER" id="PTHR43875:SF15">
    <property type="entry name" value="TREHALOSE IMPORT ATP-BINDING PROTEIN SUGC"/>
    <property type="match status" value="1"/>
</dbReference>
<evidence type="ECO:0000256" key="9">
    <source>
        <dbReference type="ARBA" id="ARBA00051890"/>
    </source>
</evidence>
<dbReference type="InterPro" id="IPR047641">
    <property type="entry name" value="ABC_transpr_MalK/UgpC-like"/>
</dbReference>
<dbReference type="Gene3D" id="2.40.50.140">
    <property type="entry name" value="Nucleic acid-binding proteins"/>
    <property type="match status" value="1"/>
</dbReference>
<evidence type="ECO:0000256" key="2">
    <source>
        <dbReference type="ARBA" id="ARBA00022448"/>
    </source>
</evidence>
<dbReference type="AlphaFoldDB" id="A0A1I6HUQ1"/>
<dbReference type="GO" id="GO:0005524">
    <property type="term" value="F:ATP binding"/>
    <property type="evidence" value="ECO:0007669"/>
    <property type="project" value="UniProtKB-KW"/>
</dbReference>
<dbReference type="InterPro" id="IPR012340">
    <property type="entry name" value="NA-bd_OB-fold"/>
</dbReference>
<sequence>MAELTLDNVTKVFDDNGSDIVAVDDVSIDIADGEFLVLVGPSGCGKSTTLRMIAGLETISGGEIRLDGDVVNGKPPRDRDIAMVFQSYALYPHMTVKQNMSFGLEESTDMSDGEISSLVTETAEMLSISPLLERKPGELSGGQQQRVALGRAIVRDPKVFLMDEPLSNLDAKLRSQMRTELQRLQEDLGVTTVYVTHDQTEAMTMGDRIAILNDGVLQQVATPLEAYHQPANLFVAGFVGEPSMNFFEMEVRDGRLVGDQFDYPLSEETLAAVGDADRVTLGIRPEDVQLVDEGSGDHDFGTVVDVVEPMGNENNVYLGFATDGPADFVATIDGMRTLEAGQPVVARIPESAIHLFDTETGAALRNRSLDELEETEPNL</sequence>
<protein>
    <recommendedName>
        <fullName evidence="13">ABC-type D-xylose/L-arabinose transporter</fullName>
        <ecNumber evidence="13">7.5.2.13</ecNumber>
    </recommendedName>
</protein>
<dbReference type="GO" id="GO:0008643">
    <property type="term" value="P:carbohydrate transport"/>
    <property type="evidence" value="ECO:0007669"/>
    <property type="project" value="InterPro"/>
</dbReference>
<evidence type="ECO:0000256" key="12">
    <source>
        <dbReference type="ARBA" id="ARBA00065962"/>
    </source>
</evidence>
<evidence type="ECO:0000256" key="8">
    <source>
        <dbReference type="ARBA" id="ARBA00050355"/>
    </source>
</evidence>
<dbReference type="PROSITE" id="PS00211">
    <property type="entry name" value="ABC_TRANSPORTER_1"/>
    <property type="match status" value="1"/>
</dbReference>
<dbReference type="InterPro" id="IPR040582">
    <property type="entry name" value="OB_MalK-like"/>
</dbReference>
<reference evidence="16" key="1">
    <citation type="submission" date="2016-10" db="EMBL/GenBank/DDBJ databases">
        <authorList>
            <person name="Varghese N."/>
            <person name="Submissions S."/>
        </authorList>
    </citation>
    <scope>NUCLEOTIDE SEQUENCE [LARGE SCALE GENOMIC DNA]</scope>
    <source>
        <strain evidence="16">CGMCC 1.8711</strain>
    </source>
</reference>
<accession>A0A1I6HUQ1</accession>
<evidence type="ECO:0000313" key="15">
    <source>
        <dbReference type="EMBL" id="SFR58138.1"/>
    </source>
</evidence>
<keyword evidence="16" id="KW-1185">Reference proteome</keyword>
<evidence type="ECO:0000256" key="3">
    <source>
        <dbReference type="ARBA" id="ARBA00022475"/>
    </source>
</evidence>
<dbReference type="Pfam" id="PF17912">
    <property type="entry name" value="OB_MalK"/>
    <property type="match status" value="1"/>
</dbReference>
<dbReference type="GO" id="GO:0055052">
    <property type="term" value="C:ATP-binding cassette (ABC) transporter complex, substrate-binding subunit-containing"/>
    <property type="evidence" value="ECO:0007669"/>
    <property type="project" value="TreeGrafter"/>
</dbReference>
<dbReference type="EC" id="7.5.2.13" evidence="13"/>
<dbReference type="GO" id="GO:0140359">
    <property type="term" value="F:ABC-type transporter activity"/>
    <property type="evidence" value="ECO:0007669"/>
    <property type="project" value="InterPro"/>
</dbReference>
<comment type="subcellular location">
    <subcellularLocation>
        <location evidence="1">Cell membrane</location>
        <topology evidence="1">Peripheral membrane protein</topology>
    </subcellularLocation>
</comment>
<keyword evidence="6" id="KW-1278">Translocase</keyword>
<dbReference type="InterPro" id="IPR003439">
    <property type="entry name" value="ABC_transporter-like_ATP-bd"/>
</dbReference>
<dbReference type="EMBL" id="FOYS01000004">
    <property type="protein sequence ID" value="SFR58138.1"/>
    <property type="molecule type" value="Genomic_DNA"/>
</dbReference>
<dbReference type="Gene3D" id="3.40.50.300">
    <property type="entry name" value="P-loop containing nucleotide triphosphate hydrolases"/>
    <property type="match status" value="1"/>
</dbReference>
<dbReference type="Gene3D" id="2.40.50.100">
    <property type="match status" value="1"/>
</dbReference>
<keyword evidence="2" id="KW-0813">Transport</keyword>
<proteinExistence type="inferred from homology"/>
<dbReference type="SMART" id="SM00382">
    <property type="entry name" value="AAA"/>
    <property type="match status" value="1"/>
</dbReference>
<dbReference type="PROSITE" id="PS50893">
    <property type="entry name" value="ABC_TRANSPORTER_2"/>
    <property type="match status" value="1"/>
</dbReference>
<dbReference type="FunFam" id="3.40.50.300:FF:000042">
    <property type="entry name" value="Maltose/maltodextrin ABC transporter, ATP-binding protein"/>
    <property type="match status" value="1"/>
</dbReference>
<evidence type="ECO:0000256" key="7">
    <source>
        <dbReference type="ARBA" id="ARBA00023136"/>
    </source>
</evidence>
<evidence type="ECO:0000256" key="11">
    <source>
        <dbReference type="ARBA" id="ARBA00061029"/>
    </source>
</evidence>
<dbReference type="GO" id="GO:0016887">
    <property type="term" value="F:ATP hydrolysis activity"/>
    <property type="evidence" value="ECO:0007669"/>
    <property type="project" value="InterPro"/>
</dbReference>
<comment type="subunit">
    <text evidence="12">The complex is composed of two ATP-binding proteins (XacJ and XacK), two transmembrane proteins (XacH and XacI) and a solute-binding protein (XacG).</text>
</comment>
<gene>
    <name evidence="15" type="ORF">SAMN04488124_2478</name>
</gene>
<feature type="domain" description="ABC transporter" evidence="14">
    <location>
        <begin position="4"/>
        <end position="239"/>
    </location>
</feature>
<dbReference type="STRING" id="555875.SAMN04488124_2478"/>
<organism evidence="15 16">
    <name type="scientific">Halogeometricum limi</name>
    <dbReference type="NCBI Taxonomy" id="555875"/>
    <lineage>
        <taxon>Archaea</taxon>
        <taxon>Methanobacteriati</taxon>
        <taxon>Methanobacteriota</taxon>
        <taxon>Stenosarchaea group</taxon>
        <taxon>Halobacteria</taxon>
        <taxon>Halobacteriales</taxon>
        <taxon>Haloferacaceae</taxon>
        <taxon>Halogeometricum</taxon>
    </lineage>
</organism>
<dbReference type="InterPro" id="IPR003593">
    <property type="entry name" value="AAA+_ATPase"/>
</dbReference>
<dbReference type="SUPFAM" id="SSF52540">
    <property type="entry name" value="P-loop containing nucleoside triphosphate hydrolases"/>
    <property type="match status" value="1"/>
</dbReference>
<keyword evidence="5 15" id="KW-0067">ATP-binding</keyword>
<keyword evidence="3" id="KW-1003">Cell membrane</keyword>
<evidence type="ECO:0000313" key="16">
    <source>
        <dbReference type="Proteomes" id="UP000243250"/>
    </source>
</evidence>
<evidence type="ECO:0000256" key="13">
    <source>
        <dbReference type="ARBA" id="ARBA00066315"/>
    </source>
</evidence>